<organism evidence="3 4">
    <name type="scientific">Absidia repens</name>
    <dbReference type="NCBI Taxonomy" id="90262"/>
    <lineage>
        <taxon>Eukaryota</taxon>
        <taxon>Fungi</taxon>
        <taxon>Fungi incertae sedis</taxon>
        <taxon>Mucoromycota</taxon>
        <taxon>Mucoromycotina</taxon>
        <taxon>Mucoromycetes</taxon>
        <taxon>Mucorales</taxon>
        <taxon>Cunninghamellaceae</taxon>
        <taxon>Absidia</taxon>
    </lineage>
</organism>
<dbReference type="PANTHER" id="PTHR22904">
    <property type="entry name" value="TPR REPEAT CONTAINING PROTEIN"/>
    <property type="match status" value="1"/>
</dbReference>
<dbReference type="InterPro" id="IPR019734">
    <property type="entry name" value="TPR_rpt"/>
</dbReference>
<keyword evidence="1" id="KW-0677">Repeat</keyword>
<evidence type="ECO:0000313" key="4">
    <source>
        <dbReference type="Proteomes" id="UP000193560"/>
    </source>
</evidence>
<dbReference type="SUPFAM" id="SSF48452">
    <property type="entry name" value="TPR-like"/>
    <property type="match status" value="1"/>
</dbReference>
<evidence type="ECO:0000256" key="1">
    <source>
        <dbReference type="ARBA" id="ARBA00022737"/>
    </source>
</evidence>
<dbReference type="InterPro" id="IPR011990">
    <property type="entry name" value="TPR-like_helical_dom_sf"/>
</dbReference>
<dbReference type="SMART" id="SM00028">
    <property type="entry name" value="TPR"/>
    <property type="match status" value="2"/>
</dbReference>
<protein>
    <submittedName>
        <fullName evidence="3">Uncharacterized protein</fullName>
    </submittedName>
</protein>
<name>A0A1X2ILQ7_9FUNG</name>
<dbReference type="GO" id="GO:0051879">
    <property type="term" value="F:Hsp90 protein binding"/>
    <property type="evidence" value="ECO:0007669"/>
    <property type="project" value="TreeGrafter"/>
</dbReference>
<gene>
    <name evidence="3" type="ORF">BCR42DRAFT_231444</name>
</gene>
<keyword evidence="2" id="KW-0802">TPR repeat</keyword>
<dbReference type="Pfam" id="PF14559">
    <property type="entry name" value="TPR_19"/>
    <property type="match status" value="1"/>
</dbReference>
<dbReference type="EMBL" id="MCGE01000008">
    <property type="protein sequence ID" value="ORZ18703.1"/>
    <property type="molecule type" value="Genomic_DNA"/>
</dbReference>
<dbReference type="PANTHER" id="PTHR22904:SF523">
    <property type="entry name" value="STRESS-INDUCED-PHOSPHOPROTEIN 1"/>
    <property type="match status" value="1"/>
</dbReference>
<dbReference type="STRING" id="90262.A0A1X2ILQ7"/>
<evidence type="ECO:0000313" key="3">
    <source>
        <dbReference type="EMBL" id="ORZ18703.1"/>
    </source>
</evidence>
<dbReference type="OrthoDB" id="2423701at2759"/>
<keyword evidence="4" id="KW-1185">Reference proteome</keyword>
<evidence type="ECO:0000256" key="2">
    <source>
        <dbReference type="ARBA" id="ARBA00022803"/>
    </source>
</evidence>
<dbReference type="Gene3D" id="1.25.40.10">
    <property type="entry name" value="Tetratricopeptide repeat domain"/>
    <property type="match status" value="1"/>
</dbReference>
<dbReference type="FunFam" id="1.25.40.10:FF:000010">
    <property type="entry name" value="Stress-induced phosphoprotein 1"/>
    <property type="match status" value="1"/>
</dbReference>
<sequence length="85" mass="9945">MSDDPKQQALQEKDLGNQAYKKREFESALTHYDKAWELDNTNITFLTNKAAVLFEQENYQECIKVCEDAVEKGRDLRADYKLIAR</sequence>
<dbReference type="AlphaFoldDB" id="A0A1X2ILQ7"/>
<accession>A0A1X2ILQ7</accession>
<proteinExistence type="predicted"/>
<dbReference type="Proteomes" id="UP000193560">
    <property type="component" value="Unassembled WGS sequence"/>
</dbReference>
<reference evidence="3 4" key="1">
    <citation type="submission" date="2016-07" db="EMBL/GenBank/DDBJ databases">
        <title>Pervasive Adenine N6-methylation of Active Genes in Fungi.</title>
        <authorList>
            <consortium name="DOE Joint Genome Institute"/>
            <person name="Mondo S.J."/>
            <person name="Dannebaum R.O."/>
            <person name="Kuo R.C."/>
            <person name="Labutti K."/>
            <person name="Haridas S."/>
            <person name="Kuo A."/>
            <person name="Salamov A."/>
            <person name="Ahrendt S.R."/>
            <person name="Lipzen A."/>
            <person name="Sullivan W."/>
            <person name="Andreopoulos W.B."/>
            <person name="Clum A."/>
            <person name="Lindquist E."/>
            <person name="Daum C."/>
            <person name="Ramamoorthy G.K."/>
            <person name="Gryganskyi A."/>
            <person name="Culley D."/>
            <person name="Magnuson J.K."/>
            <person name="James T.Y."/>
            <person name="O'Malley M.A."/>
            <person name="Stajich J.E."/>
            <person name="Spatafora J.W."/>
            <person name="Visel A."/>
            <person name="Grigoriev I.V."/>
        </authorList>
    </citation>
    <scope>NUCLEOTIDE SEQUENCE [LARGE SCALE GENOMIC DNA]</scope>
    <source>
        <strain evidence="3 4">NRRL 1336</strain>
    </source>
</reference>
<comment type="caution">
    <text evidence="3">The sequence shown here is derived from an EMBL/GenBank/DDBJ whole genome shotgun (WGS) entry which is preliminary data.</text>
</comment>